<keyword evidence="17" id="KW-1185">Reference proteome</keyword>
<protein>
    <submittedName>
        <fullName evidence="16">DUF4040 domain-containing protein</fullName>
    </submittedName>
</protein>
<feature type="domain" description="NADH:quinone oxidoreductase/Mrp antiporter transmembrane" evidence="12">
    <location>
        <begin position="93"/>
        <end position="377"/>
    </location>
</feature>
<dbReference type="EMBL" id="VFRP01000004">
    <property type="protein sequence ID" value="TPE52278.1"/>
    <property type="molecule type" value="Genomic_DNA"/>
</dbReference>
<evidence type="ECO:0000259" key="14">
    <source>
        <dbReference type="Pfam" id="PF13244"/>
    </source>
</evidence>
<dbReference type="OrthoDB" id="9811798at2"/>
<comment type="caution">
    <text evidence="16">The sequence shown here is derived from an EMBL/GenBank/DDBJ whole genome shotgun (WGS) entry which is preliminary data.</text>
</comment>
<feature type="transmembrane region" description="Helical" evidence="11">
    <location>
        <begin position="43"/>
        <end position="66"/>
    </location>
</feature>
<dbReference type="InterPro" id="IPR050616">
    <property type="entry name" value="CPA3_Na-H_Antiporter_A"/>
</dbReference>
<feature type="transmembrane region" description="Helical" evidence="11">
    <location>
        <begin position="704"/>
        <end position="721"/>
    </location>
</feature>
<feature type="transmembrane region" description="Helical" evidence="11">
    <location>
        <begin position="561"/>
        <end position="579"/>
    </location>
</feature>
<feature type="transmembrane region" description="Helical" evidence="11">
    <location>
        <begin position="264"/>
        <end position="283"/>
    </location>
</feature>
<feature type="transmembrane region" description="Helical" evidence="11">
    <location>
        <begin position="128"/>
        <end position="152"/>
    </location>
</feature>
<evidence type="ECO:0000313" key="16">
    <source>
        <dbReference type="EMBL" id="TPE52278.1"/>
    </source>
</evidence>
<dbReference type="InterPro" id="IPR001516">
    <property type="entry name" value="Proton_antipo_N"/>
</dbReference>
<evidence type="ECO:0000256" key="10">
    <source>
        <dbReference type="RuleBase" id="RU000320"/>
    </source>
</evidence>
<keyword evidence="4" id="KW-0050">Antiport</keyword>
<feature type="transmembrane region" description="Helical" evidence="11">
    <location>
        <begin position="334"/>
        <end position="356"/>
    </location>
</feature>
<dbReference type="InterPro" id="IPR025383">
    <property type="entry name" value="MrpA_C/MbhD"/>
</dbReference>
<proteinExistence type="predicted"/>
<evidence type="ECO:0000256" key="7">
    <source>
        <dbReference type="ARBA" id="ARBA00022989"/>
    </source>
</evidence>
<feature type="transmembrane region" description="Helical" evidence="11">
    <location>
        <begin position="237"/>
        <end position="257"/>
    </location>
</feature>
<dbReference type="PANTHER" id="PTHR43373:SF1">
    <property type="entry name" value="NA(+)_H(+) ANTIPORTER SUBUNIT A"/>
    <property type="match status" value="1"/>
</dbReference>
<feature type="transmembrane region" description="Helical" evidence="11">
    <location>
        <begin position="532"/>
        <end position="555"/>
    </location>
</feature>
<keyword evidence="9 11" id="KW-0472">Membrane</keyword>
<dbReference type="PANTHER" id="PTHR43373">
    <property type="entry name" value="NA(+)/H(+) ANTIPORTER SUBUNIT"/>
    <property type="match status" value="1"/>
</dbReference>
<dbReference type="GO" id="GO:0005886">
    <property type="term" value="C:plasma membrane"/>
    <property type="evidence" value="ECO:0007669"/>
    <property type="project" value="UniProtKB-SubCell"/>
</dbReference>
<sequence>MVAAAATLWLARFLGPVAAGVHPEWSLPWAPSLGIAFAFRLDGLALAMALLICGIGALIFLYAATYFATDRRLGTLLVTLSFFAVSMLGLVCADDAITLFLFWEGTTITSWLLVGFDHERREARAAAVQALLITGAGGLALLAGLLVMSAVAGTTRLSEMNAAGDVFRQSAAYAPMLLLVLLGCFTKSAQVPFHFWLPGAMAAPTPVSAYLHSATMVKAGVYLLARLTPALGGTELWTGLLVPVGAVTMILGSVWAARQTDMKLMLAQTTLMGLSALVMLIGLGTEAAIAAAMTFLLVHAFYKAALFLTVGMIEKGAGSRDYRHVAGLARAMPLTATAAAISGLSMAGFPPLFGFVGKELIYEATLTGAAVTLAALVANLFMVICAGMVAIRPFHGAERRSPKDRPGDPAWGLWLGPLVLSGFSLLFGLAPALAGDWLIAPMVAAVTGEEMHGHLALWHGLTPMLVLSLVTFALGILGYLALDRLRDGLAKAEPGLPRMESWYEGALAGIFTLARSVTAASQNGQMTHYLRATFAACAVLTWGGVVLGRMAWPGFTPGPGLIDWMVVAIILASVAVVLVTRSRLTAICALGGVGSGIAIVFVLYGAIDVAMTQLFVEILVVVFMAIAMVRLPSWGEIPFHPGNALIAVVLGLGVTLGTLAVLGTPLDPYLTTFFEANSVPKAGGHNIVNVILVDFRGFDTLGETSVIVIAGIAAIAALRAGRRRLRGAPRR</sequence>
<dbReference type="AlphaFoldDB" id="A0A501WSD3"/>
<dbReference type="Proteomes" id="UP000319255">
    <property type="component" value="Unassembled WGS sequence"/>
</dbReference>
<dbReference type="InterPro" id="IPR001750">
    <property type="entry name" value="ND/Mrp_TM"/>
</dbReference>
<feature type="transmembrane region" description="Helical" evidence="11">
    <location>
        <begin position="97"/>
        <end position="116"/>
    </location>
</feature>
<comment type="function">
    <text evidence="1">NDH-1 shuttles electrons from NADH, via FMN and iron-sulfur (Fe-S) centers, to quinones in the respiratory chain. The immediate electron acceptor for the enzyme in this species is believed to be ubiquinone. Couples the redox reaction to proton translocation (for every two electrons transferred, four hydrogen ions are translocated across the cytoplasmic membrane), and thus conserves the redox energy in a proton gradient.</text>
</comment>
<dbReference type="Pfam" id="PF13244">
    <property type="entry name" value="MbhD"/>
    <property type="match status" value="1"/>
</dbReference>
<dbReference type="Pfam" id="PF20501">
    <property type="entry name" value="MbhE"/>
    <property type="match status" value="1"/>
</dbReference>
<feature type="transmembrane region" description="Helical" evidence="11">
    <location>
        <begin position="643"/>
        <end position="663"/>
    </location>
</feature>
<evidence type="ECO:0000259" key="12">
    <source>
        <dbReference type="Pfam" id="PF00361"/>
    </source>
</evidence>
<dbReference type="InterPro" id="IPR046806">
    <property type="entry name" value="MrpA_C/MbhE"/>
</dbReference>
<comment type="subcellular location">
    <subcellularLocation>
        <location evidence="2">Cell membrane</location>
        <topology evidence="2">Multi-pass membrane protein</topology>
    </subcellularLocation>
    <subcellularLocation>
        <location evidence="10">Membrane</location>
        <topology evidence="10">Multi-pass membrane protein</topology>
    </subcellularLocation>
</comment>
<feature type="transmembrane region" description="Helical" evidence="11">
    <location>
        <begin position="613"/>
        <end position="631"/>
    </location>
</feature>
<name>A0A501WSD3_9RHOB</name>
<feature type="domain" description="MrpA C-terminal/MbhD" evidence="14">
    <location>
        <begin position="569"/>
        <end position="632"/>
    </location>
</feature>
<feature type="transmembrane region" description="Helical" evidence="11">
    <location>
        <begin position="289"/>
        <end position="313"/>
    </location>
</feature>
<keyword evidence="6 10" id="KW-0812">Transmembrane</keyword>
<evidence type="ECO:0000256" key="3">
    <source>
        <dbReference type="ARBA" id="ARBA00022448"/>
    </source>
</evidence>
<dbReference type="Pfam" id="PF00662">
    <property type="entry name" value="Proton_antipo_N"/>
    <property type="match status" value="1"/>
</dbReference>
<evidence type="ECO:0000256" key="2">
    <source>
        <dbReference type="ARBA" id="ARBA00004651"/>
    </source>
</evidence>
<dbReference type="Pfam" id="PF00361">
    <property type="entry name" value="Proton_antipo_M"/>
    <property type="match status" value="1"/>
</dbReference>
<accession>A0A501WSD3</accession>
<feature type="domain" description="MrpA C-terminal/MbhE" evidence="15">
    <location>
        <begin position="644"/>
        <end position="721"/>
    </location>
</feature>
<evidence type="ECO:0000256" key="6">
    <source>
        <dbReference type="ARBA" id="ARBA00022692"/>
    </source>
</evidence>
<feature type="transmembrane region" description="Helical" evidence="11">
    <location>
        <begin position="586"/>
        <end position="607"/>
    </location>
</feature>
<keyword evidence="8" id="KW-0406">Ion transport</keyword>
<keyword evidence="5" id="KW-1003">Cell membrane</keyword>
<dbReference type="GO" id="GO:0015297">
    <property type="term" value="F:antiporter activity"/>
    <property type="evidence" value="ECO:0007669"/>
    <property type="project" value="UniProtKB-KW"/>
</dbReference>
<keyword evidence="3" id="KW-0813">Transport</keyword>
<evidence type="ECO:0000256" key="8">
    <source>
        <dbReference type="ARBA" id="ARBA00023065"/>
    </source>
</evidence>
<feature type="transmembrane region" description="Helical" evidence="11">
    <location>
        <begin position="411"/>
        <end position="435"/>
    </location>
</feature>
<feature type="transmembrane region" description="Helical" evidence="11">
    <location>
        <begin position="368"/>
        <end position="391"/>
    </location>
</feature>
<evidence type="ECO:0000256" key="9">
    <source>
        <dbReference type="ARBA" id="ARBA00023136"/>
    </source>
</evidence>
<evidence type="ECO:0000259" key="15">
    <source>
        <dbReference type="Pfam" id="PF20501"/>
    </source>
</evidence>
<feature type="transmembrane region" description="Helical" evidence="11">
    <location>
        <begin position="172"/>
        <end position="197"/>
    </location>
</feature>
<keyword evidence="7 11" id="KW-1133">Transmembrane helix</keyword>
<evidence type="ECO:0000256" key="1">
    <source>
        <dbReference type="ARBA" id="ARBA00002378"/>
    </source>
</evidence>
<reference evidence="16 17" key="1">
    <citation type="submission" date="2019-06" db="EMBL/GenBank/DDBJ databases">
        <title>A novel bacterium of genus Amaricoccus, isolated from marine sediment.</title>
        <authorList>
            <person name="Huang H."/>
            <person name="Mo K."/>
            <person name="Hu Y."/>
        </authorList>
    </citation>
    <scope>NUCLEOTIDE SEQUENCE [LARGE SCALE GENOMIC DNA]</scope>
    <source>
        <strain evidence="16 17">HB172011</strain>
    </source>
</reference>
<evidence type="ECO:0000256" key="5">
    <source>
        <dbReference type="ARBA" id="ARBA00022475"/>
    </source>
</evidence>
<feature type="transmembrane region" description="Helical" evidence="11">
    <location>
        <begin position="455"/>
        <end position="482"/>
    </location>
</feature>
<feature type="transmembrane region" description="Helical" evidence="11">
    <location>
        <begin position="73"/>
        <end position="91"/>
    </location>
</feature>
<dbReference type="PRINTS" id="PR01434">
    <property type="entry name" value="NADHDHGNASE5"/>
</dbReference>
<evidence type="ECO:0000256" key="4">
    <source>
        <dbReference type="ARBA" id="ARBA00022449"/>
    </source>
</evidence>
<evidence type="ECO:0000313" key="17">
    <source>
        <dbReference type="Proteomes" id="UP000319255"/>
    </source>
</evidence>
<evidence type="ECO:0000259" key="13">
    <source>
        <dbReference type="Pfam" id="PF00662"/>
    </source>
</evidence>
<dbReference type="GO" id="GO:0006811">
    <property type="term" value="P:monoatomic ion transport"/>
    <property type="evidence" value="ECO:0007669"/>
    <property type="project" value="UniProtKB-KW"/>
</dbReference>
<evidence type="ECO:0000256" key="11">
    <source>
        <dbReference type="SAM" id="Phobius"/>
    </source>
</evidence>
<organism evidence="16 17">
    <name type="scientific">Amaricoccus solimangrovi</name>
    <dbReference type="NCBI Taxonomy" id="2589815"/>
    <lineage>
        <taxon>Bacteria</taxon>
        <taxon>Pseudomonadati</taxon>
        <taxon>Pseudomonadota</taxon>
        <taxon>Alphaproteobacteria</taxon>
        <taxon>Rhodobacterales</taxon>
        <taxon>Paracoccaceae</taxon>
        <taxon>Amaricoccus</taxon>
    </lineage>
</organism>
<feature type="domain" description="NADH-Ubiquinone oxidoreductase (complex I) chain 5 N-terminal" evidence="13">
    <location>
        <begin position="32"/>
        <end position="72"/>
    </location>
</feature>
<gene>
    <name evidence="16" type="ORF">FJM51_07070</name>
</gene>